<comment type="caution">
    <text evidence="1">The sequence shown here is derived from an EMBL/GenBank/DDBJ whole genome shotgun (WGS) entry which is preliminary data.</text>
</comment>
<dbReference type="OrthoDB" id="5593162at2759"/>
<dbReference type="EMBL" id="CAJVPZ010013616">
    <property type="protein sequence ID" value="CAG8650260.1"/>
    <property type="molecule type" value="Genomic_DNA"/>
</dbReference>
<accession>A0A9N9DR13</accession>
<feature type="non-terminal residue" evidence="1">
    <location>
        <position position="1"/>
    </location>
</feature>
<dbReference type="Proteomes" id="UP000789396">
    <property type="component" value="Unassembled WGS sequence"/>
</dbReference>
<name>A0A9N9DR13_9GLOM</name>
<dbReference type="AlphaFoldDB" id="A0A9N9DR13"/>
<dbReference type="Gene3D" id="3.30.70.270">
    <property type="match status" value="1"/>
</dbReference>
<proteinExistence type="predicted"/>
<evidence type="ECO:0000313" key="2">
    <source>
        <dbReference type="Proteomes" id="UP000789396"/>
    </source>
</evidence>
<evidence type="ECO:0000313" key="1">
    <source>
        <dbReference type="EMBL" id="CAG8650260.1"/>
    </source>
</evidence>
<reference evidence="1" key="1">
    <citation type="submission" date="2021-06" db="EMBL/GenBank/DDBJ databases">
        <authorList>
            <person name="Kallberg Y."/>
            <person name="Tangrot J."/>
            <person name="Rosling A."/>
        </authorList>
    </citation>
    <scope>NUCLEOTIDE SEQUENCE</scope>
    <source>
        <strain evidence="1">IN212</strain>
    </source>
</reference>
<sequence>KLAKLISLKNFIKLQAFLELASYYQKFIENFSKKAAPLFKLLQKDIKFTRMMNTNKYFTGSNINLLLHQYNNI</sequence>
<organism evidence="1 2">
    <name type="scientific">Racocetra fulgida</name>
    <dbReference type="NCBI Taxonomy" id="60492"/>
    <lineage>
        <taxon>Eukaryota</taxon>
        <taxon>Fungi</taxon>
        <taxon>Fungi incertae sedis</taxon>
        <taxon>Mucoromycota</taxon>
        <taxon>Glomeromycotina</taxon>
        <taxon>Glomeromycetes</taxon>
        <taxon>Diversisporales</taxon>
        <taxon>Gigasporaceae</taxon>
        <taxon>Racocetra</taxon>
    </lineage>
</organism>
<dbReference type="SUPFAM" id="SSF56672">
    <property type="entry name" value="DNA/RNA polymerases"/>
    <property type="match status" value="1"/>
</dbReference>
<dbReference type="InterPro" id="IPR043128">
    <property type="entry name" value="Rev_trsase/Diguanyl_cyclase"/>
</dbReference>
<keyword evidence="2" id="KW-1185">Reference proteome</keyword>
<protein>
    <submittedName>
        <fullName evidence="1">7377_t:CDS:1</fullName>
    </submittedName>
</protein>
<dbReference type="InterPro" id="IPR043502">
    <property type="entry name" value="DNA/RNA_pol_sf"/>
</dbReference>
<gene>
    <name evidence="1" type="ORF">RFULGI_LOCUS8422</name>
</gene>